<sequence>MPLFIDHLVDIGIIVNKYSISNNNILFSLSDYLKNLSASDSFDMALRLYDSWKMQQTKKKNPANLLTILTKIALRKPFKTLKAYQKSKKMQFSPNKIRNSQKSTISEQQSYQSPINKKALSQMGLNDTCERLYMDGIIQKVKKGQFEQEKQQLELKECTFKPQVNVEAIRKNEIEVFDRLYKTQLISKNDFSEIKQKQEISQCTFTPSINKQESISNFQTADNKQQHIFDRLFQESISRSNLKQSYAPVREQKELQECTFKPQISNRQLNRSGDDSINIPNYPLVFKRLHNESAEKQQVQAFQRLDKETKELEQCTFKPKINTTLNFSPNQQPAFDRLYMLSTKSKKNLFDDSQQKQTINKTKDQSSIQNNESLYERMKSHVDKKKRHIYHIKQEVDKDLTFKPSINMRSQNNIQSKQTNKHQSIVSVKSEPKLKATANTLSTYVYNTRKSQQDKENSNLSMYCETAYFQEDLKLKSNILDLKL</sequence>
<dbReference type="Proteomes" id="UP000000600">
    <property type="component" value="Unassembled WGS sequence"/>
</dbReference>
<evidence type="ECO:0000313" key="2">
    <source>
        <dbReference type="Proteomes" id="UP000000600"/>
    </source>
</evidence>
<dbReference type="PANTHER" id="PTHR37028:SF4">
    <property type="entry name" value="ALMS MOTIF DOMAIN-CONTAINING PROTEIN"/>
    <property type="match status" value="1"/>
</dbReference>
<dbReference type="eggNOG" id="ENOG502S2GW">
    <property type="taxonomic scope" value="Eukaryota"/>
</dbReference>
<dbReference type="OMA" id="CETAYFQ"/>
<dbReference type="GeneID" id="5043166"/>
<dbReference type="PANTHER" id="PTHR37028">
    <property type="entry name" value="UNNAMED PRODUCT-RELATED"/>
    <property type="match status" value="1"/>
</dbReference>
<dbReference type="OrthoDB" id="299616at2759"/>
<dbReference type="AlphaFoldDB" id="A0E3W7"/>
<keyword evidence="2" id="KW-1185">Reference proteome</keyword>
<dbReference type="InParanoid" id="A0E3W7"/>
<dbReference type="EMBL" id="CT868657">
    <property type="protein sequence ID" value="CAK89984.1"/>
    <property type="molecule type" value="Genomic_DNA"/>
</dbReference>
<protein>
    <submittedName>
        <fullName evidence="1">Uncharacterized protein</fullName>
    </submittedName>
</protein>
<dbReference type="HOGENOM" id="CLU_588601_0_0_1"/>
<gene>
    <name evidence="1" type="ORF">GSPATT00023157001</name>
</gene>
<accession>A0E3W7</accession>
<dbReference type="KEGG" id="ptm:GSPATT00023157001"/>
<dbReference type="RefSeq" id="XP_001457381.1">
    <property type="nucleotide sequence ID" value="XM_001457344.1"/>
</dbReference>
<organism evidence="1 2">
    <name type="scientific">Paramecium tetraurelia</name>
    <dbReference type="NCBI Taxonomy" id="5888"/>
    <lineage>
        <taxon>Eukaryota</taxon>
        <taxon>Sar</taxon>
        <taxon>Alveolata</taxon>
        <taxon>Ciliophora</taxon>
        <taxon>Intramacronucleata</taxon>
        <taxon>Oligohymenophorea</taxon>
        <taxon>Peniculida</taxon>
        <taxon>Parameciidae</taxon>
        <taxon>Paramecium</taxon>
    </lineage>
</organism>
<proteinExistence type="predicted"/>
<reference evidence="1 2" key="1">
    <citation type="journal article" date="2006" name="Nature">
        <title>Global trends of whole-genome duplications revealed by the ciliate Paramecium tetraurelia.</title>
        <authorList>
            <consortium name="Genoscope"/>
            <person name="Aury J.-M."/>
            <person name="Jaillon O."/>
            <person name="Duret L."/>
            <person name="Noel B."/>
            <person name="Jubin C."/>
            <person name="Porcel B.M."/>
            <person name="Segurens B."/>
            <person name="Daubin V."/>
            <person name="Anthouard V."/>
            <person name="Aiach N."/>
            <person name="Arnaiz O."/>
            <person name="Billaut A."/>
            <person name="Beisson J."/>
            <person name="Blanc I."/>
            <person name="Bouhouche K."/>
            <person name="Camara F."/>
            <person name="Duharcourt S."/>
            <person name="Guigo R."/>
            <person name="Gogendeau D."/>
            <person name="Katinka M."/>
            <person name="Keller A.-M."/>
            <person name="Kissmehl R."/>
            <person name="Klotz C."/>
            <person name="Koll F."/>
            <person name="Le Moue A."/>
            <person name="Lepere C."/>
            <person name="Malinsky S."/>
            <person name="Nowacki M."/>
            <person name="Nowak J.K."/>
            <person name="Plattner H."/>
            <person name="Poulain J."/>
            <person name="Ruiz F."/>
            <person name="Serrano V."/>
            <person name="Zagulski M."/>
            <person name="Dessen P."/>
            <person name="Betermier M."/>
            <person name="Weissenbach J."/>
            <person name="Scarpelli C."/>
            <person name="Schachter V."/>
            <person name="Sperling L."/>
            <person name="Meyer E."/>
            <person name="Cohen J."/>
            <person name="Wincker P."/>
        </authorList>
    </citation>
    <scope>NUCLEOTIDE SEQUENCE [LARGE SCALE GENOMIC DNA]</scope>
    <source>
        <strain evidence="1 2">Stock d4-2</strain>
    </source>
</reference>
<name>A0E3W7_PARTE</name>
<evidence type="ECO:0000313" key="1">
    <source>
        <dbReference type="EMBL" id="CAK89984.1"/>
    </source>
</evidence>